<evidence type="ECO:0000313" key="3">
    <source>
        <dbReference type="Proteomes" id="UP001201549"/>
    </source>
</evidence>
<reference evidence="3" key="1">
    <citation type="submission" date="2023-07" db="EMBL/GenBank/DDBJ databases">
        <title>Shewanella mangrovi sp. nov., an acetaldehyde- degrading bacterium isolated from mangrove sediment.</title>
        <authorList>
            <person name="Liu Y."/>
        </authorList>
    </citation>
    <scope>NUCLEOTIDE SEQUENCE [LARGE SCALE GENOMIC DNA]</scope>
    <source>
        <strain evidence="3">C32</strain>
    </source>
</reference>
<evidence type="ECO:0008006" key="4">
    <source>
        <dbReference type="Google" id="ProtNLM"/>
    </source>
</evidence>
<keyword evidence="1" id="KW-0812">Transmembrane</keyword>
<dbReference type="EMBL" id="JAKOGG010000018">
    <property type="protein sequence ID" value="MCS4558302.1"/>
    <property type="molecule type" value="Genomic_DNA"/>
</dbReference>
<gene>
    <name evidence="2" type="ORF">L9G74_17820</name>
</gene>
<evidence type="ECO:0000313" key="2">
    <source>
        <dbReference type="EMBL" id="MCS4558302.1"/>
    </source>
</evidence>
<keyword evidence="1" id="KW-0472">Membrane</keyword>
<proteinExistence type="predicted"/>
<keyword evidence="3" id="KW-1185">Reference proteome</keyword>
<organism evidence="2 3">
    <name type="scientific">Shewanella electrica</name>
    <dbReference type="NCBI Taxonomy" id="515560"/>
    <lineage>
        <taxon>Bacteria</taxon>
        <taxon>Pseudomonadati</taxon>
        <taxon>Pseudomonadota</taxon>
        <taxon>Gammaproteobacteria</taxon>
        <taxon>Alteromonadales</taxon>
        <taxon>Shewanellaceae</taxon>
        <taxon>Shewanella</taxon>
    </lineage>
</organism>
<feature type="transmembrane region" description="Helical" evidence="1">
    <location>
        <begin position="214"/>
        <end position="232"/>
    </location>
</feature>
<sequence length="233" mass="26282">MSYTVFRYVAVLLVGSLMFGCNEQEISQEKTEHGRMLDAAMQATHPIKSDTKVDGVSLTPSWSSELNLPDFNPFKLHEHRGLSFANVTFDYVAHAVQQISMFTPTDRMLSQQDYWLDDSSVSPSHQGDILPQRNAFSTSACWDNSCRGQQAAYQQPNKSFWEQRIDSSAKLDLADKTVKDESIFAGLLPKKSKSESSFFAPDTSFDWHFSRDQIAGMIVVCMSLSLLAWIVFI</sequence>
<dbReference type="PROSITE" id="PS51257">
    <property type="entry name" value="PROKAR_LIPOPROTEIN"/>
    <property type="match status" value="1"/>
</dbReference>
<keyword evidence="1" id="KW-1133">Transmembrane helix</keyword>
<dbReference type="Proteomes" id="UP001201549">
    <property type="component" value="Unassembled WGS sequence"/>
</dbReference>
<comment type="caution">
    <text evidence="2">The sequence shown here is derived from an EMBL/GenBank/DDBJ whole genome shotgun (WGS) entry which is preliminary data.</text>
</comment>
<evidence type="ECO:0000256" key="1">
    <source>
        <dbReference type="SAM" id="Phobius"/>
    </source>
</evidence>
<name>A0ABT2FQU8_9GAMM</name>
<protein>
    <recommendedName>
        <fullName evidence="4">Lipoprotein</fullName>
    </recommendedName>
</protein>
<accession>A0ABT2FQU8</accession>
<dbReference type="RefSeq" id="WP_238898117.1">
    <property type="nucleotide sequence ID" value="NZ_JAKOGG010000018.1"/>
</dbReference>